<keyword evidence="2" id="KW-0863">Zinc-finger</keyword>
<evidence type="ECO:0000259" key="5">
    <source>
        <dbReference type="PROSITE" id="PS50102"/>
    </source>
</evidence>
<dbReference type="CDD" id="cd12271">
    <property type="entry name" value="RRM1_PHIP1"/>
    <property type="match status" value="1"/>
</dbReference>
<evidence type="ECO:0000259" key="6">
    <source>
        <dbReference type="PROSITE" id="PS50158"/>
    </source>
</evidence>
<dbReference type="GO" id="GO:0003723">
    <property type="term" value="F:RNA binding"/>
    <property type="evidence" value="ECO:0007669"/>
    <property type="project" value="UniProtKB-UniRule"/>
</dbReference>
<feature type="domain" description="RRM" evidence="5">
    <location>
        <begin position="128"/>
        <end position="205"/>
    </location>
</feature>
<gene>
    <name evidence="7" type="ORF">QJS04_geneDACA023680</name>
</gene>
<evidence type="ECO:0000256" key="2">
    <source>
        <dbReference type="PROSITE-ProRule" id="PRU00047"/>
    </source>
</evidence>
<dbReference type="AlphaFoldDB" id="A0AAV9B3P8"/>
<feature type="region of interest" description="Disordered" evidence="4">
    <location>
        <begin position="18"/>
        <end position="77"/>
    </location>
</feature>
<dbReference type="Pfam" id="PF00076">
    <property type="entry name" value="RRM_1"/>
    <property type="match status" value="2"/>
</dbReference>
<feature type="region of interest" description="Disordered" evidence="4">
    <location>
        <begin position="100"/>
        <end position="121"/>
    </location>
</feature>
<dbReference type="InterPro" id="IPR001878">
    <property type="entry name" value="Znf_CCHC"/>
</dbReference>
<evidence type="ECO:0000313" key="7">
    <source>
        <dbReference type="EMBL" id="KAK1271015.1"/>
    </source>
</evidence>
<feature type="domain" description="CCHC-type" evidence="6">
    <location>
        <begin position="334"/>
        <end position="349"/>
    </location>
</feature>
<dbReference type="EMBL" id="JAUJYN010000005">
    <property type="protein sequence ID" value="KAK1271015.1"/>
    <property type="molecule type" value="Genomic_DNA"/>
</dbReference>
<accession>A0AAV9B3P8</accession>
<feature type="region of interest" description="Disordered" evidence="4">
    <location>
        <begin position="307"/>
        <end position="362"/>
    </location>
</feature>
<dbReference type="InterPro" id="IPR012677">
    <property type="entry name" value="Nucleotide-bd_a/b_plait_sf"/>
</dbReference>
<dbReference type="InterPro" id="IPR034361">
    <property type="entry name" value="PHIP1_RRM1"/>
</dbReference>
<dbReference type="InterPro" id="IPR036875">
    <property type="entry name" value="Znf_CCHC_sf"/>
</dbReference>
<dbReference type="PROSITE" id="PS50102">
    <property type="entry name" value="RRM"/>
    <property type="match status" value="2"/>
</dbReference>
<dbReference type="SMART" id="SM00343">
    <property type="entry name" value="ZnF_C2HC"/>
    <property type="match status" value="1"/>
</dbReference>
<dbReference type="GO" id="GO:0008270">
    <property type="term" value="F:zinc ion binding"/>
    <property type="evidence" value="ECO:0007669"/>
    <property type="project" value="UniProtKB-KW"/>
</dbReference>
<evidence type="ECO:0000256" key="1">
    <source>
        <dbReference type="ARBA" id="ARBA00022884"/>
    </source>
</evidence>
<dbReference type="Gene3D" id="4.10.60.10">
    <property type="entry name" value="Zinc finger, CCHC-type"/>
    <property type="match status" value="1"/>
</dbReference>
<reference evidence="7" key="1">
    <citation type="journal article" date="2023" name="Nat. Commun.">
        <title>Diploid and tetraploid genomes of Acorus and the evolution of monocots.</title>
        <authorList>
            <person name="Ma L."/>
            <person name="Liu K.W."/>
            <person name="Li Z."/>
            <person name="Hsiao Y.Y."/>
            <person name="Qi Y."/>
            <person name="Fu T."/>
            <person name="Tang G.D."/>
            <person name="Zhang D."/>
            <person name="Sun W.H."/>
            <person name="Liu D.K."/>
            <person name="Li Y."/>
            <person name="Chen G.Z."/>
            <person name="Liu X.D."/>
            <person name="Liao X.Y."/>
            <person name="Jiang Y.T."/>
            <person name="Yu X."/>
            <person name="Hao Y."/>
            <person name="Huang J."/>
            <person name="Zhao X.W."/>
            <person name="Ke S."/>
            <person name="Chen Y.Y."/>
            <person name="Wu W.L."/>
            <person name="Hsu J.L."/>
            <person name="Lin Y.F."/>
            <person name="Huang M.D."/>
            <person name="Li C.Y."/>
            <person name="Huang L."/>
            <person name="Wang Z.W."/>
            <person name="Zhao X."/>
            <person name="Zhong W.Y."/>
            <person name="Peng D.H."/>
            <person name="Ahmad S."/>
            <person name="Lan S."/>
            <person name="Zhang J.S."/>
            <person name="Tsai W.C."/>
            <person name="Van de Peer Y."/>
            <person name="Liu Z.J."/>
        </authorList>
    </citation>
    <scope>NUCLEOTIDE SEQUENCE</scope>
    <source>
        <strain evidence="7">SCP</strain>
    </source>
</reference>
<feature type="compositionally biased region" description="Basic and acidic residues" evidence="4">
    <location>
        <begin position="307"/>
        <end position="319"/>
    </location>
</feature>
<proteinExistence type="predicted"/>
<dbReference type="InterPro" id="IPR035979">
    <property type="entry name" value="RBD_domain_sf"/>
</dbReference>
<feature type="compositionally biased region" description="Basic and acidic residues" evidence="4">
    <location>
        <begin position="62"/>
        <end position="76"/>
    </location>
</feature>
<dbReference type="InterPro" id="IPR000504">
    <property type="entry name" value="RRM_dom"/>
</dbReference>
<evidence type="ECO:0000256" key="3">
    <source>
        <dbReference type="PROSITE-ProRule" id="PRU00176"/>
    </source>
</evidence>
<dbReference type="Proteomes" id="UP001179952">
    <property type="component" value="Unassembled WGS sequence"/>
</dbReference>
<feature type="compositionally biased region" description="Polar residues" evidence="4">
    <location>
        <begin position="343"/>
        <end position="362"/>
    </location>
</feature>
<evidence type="ECO:0000313" key="8">
    <source>
        <dbReference type="Proteomes" id="UP001179952"/>
    </source>
</evidence>
<evidence type="ECO:0000256" key="4">
    <source>
        <dbReference type="SAM" id="MobiDB-lite"/>
    </source>
</evidence>
<dbReference type="SUPFAM" id="SSF57756">
    <property type="entry name" value="Retrovirus zinc finger-like domains"/>
    <property type="match status" value="1"/>
</dbReference>
<dbReference type="PANTHER" id="PTHR23236:SF24">
    <property type="entry name" value="PHRAGMOPLASTIN INTERACTING PROTEIN 1"/>
    <property type="match status" value="1"/>
</dbReference>
<dbReference type="PROSITE" id="PS50158">
    <property type="entry name" value="ZF_CCHC"/>
    <property type="match status" value="1"/>
</dbReference>
<keyword evidence="2" id="KW-0862">Zinc</keyword>
<keyword evidence="8" id="KW-1185">Reference proteome</keyword>
<dbReference type="SMART" id="SM00360">
    <property type="entry name" value="RRM"/>
    <property type="match status" value="2"/>
</dbReference>
<keyword evidence="2" id="KW-0479">Metal-binding</keyword>
<protein>
    <submittedName>
        <fullName evidence="7">Splicing factor U2af large subunit A</fullName>
    </submittedName>
</protein>
<reference evidence="7" key="2">
    <citation type="submission" date="2023-06" db="EMBL/GenBank/DDBJ databases">
        <authorList>
            <person name="Ma L."/>
            <person name="Liu K.-W."/>
            <person name="Li Z."/>
            <person name="Hsiao Y.-Y."/>
            <person name="Qi Y."/>
            <person name="Fu T."/>
            <person name="Tang G."/>
            <person name="Zhang D."/>
            <person name="Sun W.-H."/>
            <person name="Liu D.-K."/>
            <person name="Li Y."/>
            <person name="Chen G.-Z."/>
            <person name="Liu X.-D."/>
            <person name="Liao X.-Y."/>
            <person name="Jiang Y.-T."/>
            <person name="Yu X."/>
            <person name="Hao Y."/>
            <person name="Huang J."/>
            <person name="Zhao X.-W."/>
            <person name="Ke S."/>
            <person name="Chen Y.-Y."/>
            <person name="Wu W.-L."/>
            <person name="Hsu J.-L."/>
            <person name="Lin Y.-F."/>
            <person name="Huang M.-D."/>
            <person name="Li C.-Y."/>
            <person name="Huang L."/>
            <person name="Wang Z.-W."/>
            <person name="Zhao X."/>
            <person name="Zhong W.-Y."/>
            <person name="Peng D.-H."/>
            <person name="Ahmad S."/>
            <person name="Lan S."/>
            <person name="Zhang J.-S."/>
            <person name="Tsai W.-C."/>
            <person name="Van De Peer Y."/>
            <person name="Liu Z.-J."/>
        </authorList>
    </citation>
    <scope>NUCLEOTIDE SEQUENCE</scope>
    <source>
        <strain evidence="7">SCP</strain>
        <tissue evidence="7">Leaves</tissue>
    </source>
</reference>
<dbReference type="PANTHER" id="PTHR23236">
    <property type="entry name" value="EUKARYOTIC TRANSLATION INITIATION FACTOR 4B/4H"/>
    <property type="match status" value="1"/>
</dbReference>
<name>A0AAV9B3P8_ACOGR</name>
<comment type="caution">
    <text evidence="7">The sequence shown here is derived from an EMBL/GenBank/DDBJ whole genome shotgun (WGS) entry which is preliminary data.</text>
</comment>
<dbReference type="Gene3D" id="3.30.70.330">
    <property type="match status" value="2"/>
</dbReference>
<sequence length="362" mass="40027">MVLSNKKLKQKLRTALTESLTGVEASKATGKDVPSDANPPTFKELLGSATQKSRMTKREKRREKMGSLEGFEGPKEKKMKTHVENGVIEAPVKVEVEIGEKSEGEKGDSKEEMAVEAPKLDESEENNKKVYVGGIPYYSTEDDIRSFFESCGTITEMDCMTFPESGKFRGIALLTFKTEAAAKRALALDGADMGGLYLKIQPFKAATRPQKPDFEPKIIDGYNRIYVGNLSYDITEDELKTLFSDCKVSSMRLGKDKTTGEFRGYAHVDFNDSVSLAIALKLDQKVVCGRPVRIQCAVPKKETEAQLKERAEGGKRKQSEAGVEGVKKKRRQTCYECGVPGHLSSSCPRRQIAGDTNTDPKI</sequence>
<feature type="domain" description="RRM" evidence="5">
    <location>
        <begin position="223"/>
        <end position="299"/>
    </location>
</feature>
<dbReference type="SUPFAM" id="SSF54928">
    <property type="entry name" value="RNA-binding domain, RBD"/>
    <property type="match status" value="2"/>
</dbReference>
<organism evidence="7 8">
    <name type="scientific">Acorus gramineus</name>
    <name type="common">Dwarf sweet flag</name>
    <dbReference type="NCBI Taxonomy" id="55184"/>
    <lineage>
        <taxon>Eukaryota</taxon>
        <taxon>Viridiplantae</taxon>
        <taxon>Streptophyta</taxon>
        <taxon>Embryophyta</taxon>
        <taxon>Tracheophyta</taxon>
        <taxon>Spermatophyta</taxon>
        <taxon>Magnoliopsida</taxon>
        <taxon>Liliopsida</taxon>
        <taxon>Acoraceae</taxon>
        <taxon>Acorus</taxon>
    </lineage>
</organism>
<keyword evidence="1 3" id="KW-0694">RNA-binding</keyword>
<dbReference type="Pfam" id="PF00098">
    <property type="entry name" value="zf-CCHC"/>
    <property type="match status" value="1"/>
</dbReference>